<dbReference type="CDD" id="cd02197">
    <property type="entry name" value="HypE"/>
    <property type="match status" value="1"/>
</dbReference>
<dbReference type="Gene3D" id="3.30.1330.10">
    <property type="entry name" value="PurM-like, N-terminal domain"/>
    <property type="match status" value="1"/>
</dbReference>
<comment type="caution">
    <text evidence="4">The sequence shown here is derived from an EMBL/GenBank/DDBJ whole genome shotgun (WGS) entry which is preliminary data.</text>
</comment>
<evidence type="ECO:0000313" key="5">
    <source>
        <dbReference type="Proteomes" id="UP000265882"/>
    </source>
</evidence>
<dbReference type="NCBIfam" id="TIGR02124">
    <property type="entry name" value="hypE"/>
    <property type="match status" value="1"/>
</dbReference>
<dbReference type="InterPro" id="IPR011854">
    <property type="entry name" value="HypE"/>
</dbReference>
<evidence type="ECO:0000259" key="3">
    <source>
        <dbReference type="Pfam" id="PF02769"/>
    </source>
</evidence>
<dbReference type="InterPro" id="IPR036676">
    <property type="entry name" value="PurM-like_C_sf"/>
</dbReference>
<evidence type="ECO:0000259" key="2">
    <source>
        <dbReference type="Pfam" id="PF00586"/>
    </source>
</evidence>
<organism evidence="4 5">
    <name type="scientific">Abyssobacteria bacterium (strain SURF_5)</name>
    <dbReference type="NCBI Taxonomy" id="2093360"/>
    <lineage>
        <taxon>Bacteria</taxon>
        <taxon>Pseudomonadati</taxon>
        <taxon>Candidatus Hydrogenedentota</taxon>
        <taxon>Candidatus Abyssobacteria</taxon>
    </lineage>
</organism>
<dbReference type="PIRSF" id="PIRSF005644">
    <property type="entry name" value="Hdrgns_mtr_HypE"/>
    <property type="match status" value="1"/>
</dbReference>
<dbReference type="EMBL" id="QZKU01000059">
    <property type="protein sequence ID" value="RJP22325.1"/>
    <property type="molecule type" value="Genomic_DNA"/>
</dbReference>
<dbReference type="PANTHER" id="PTHR30303:SF0">
    <property type="entry name" value="CARBAMOYL DEHYDRATASE HYPE"/>
    <property type="match status" value="1"/>
</dbReference>
<protein>
    <submittedName>
        <fullName evidence="4">Hydrogenase expression/formation protein HypE</fullName>
    </submittedName>
</protein>
<proteinExistence type="inferred from homology"/>
<reference evidence="4 5" key="1">
    <citation type="journal article" date="2017" name="ISME J.">
        <title>Energy and carbon metabolisms in a deep terrestrial subsurface fluid microbial community.</title>
        <authorList>
            <person name="Momper L."/>
            <person name="Jungbluth S.P."/>
            <person name="Lee M.D."/>
            <person name="Amend J.P."/>
        </authorList>
    </citation>
    <scope>NUCLEOTIDE SEQUENCE [LARGE SCALE GENOMIC DNA]</scope>
    <source>
        <strain evidence="4">SURF_5</strain>
    </source>
</reference>
<dbReference type="SUPFAM" id="SSF56042">
    <property type="entry name" value="PurM C-terminal domain-like"/>
    <property type="match status" value="1"/>
</dbReference>
<dbReference type="Gene3D" id="3.90.650.10">
    <property type="entry name" value="PurM-like C-terminal domain"/>
    <property type="match status" value="1"/>
</dbReference>
<evidence type="ECO:0000313" key="4">
    <source>
        <dbReference type="EMBL" id="RJP22325.1"/>
    </source>
</evidence>
<evidence type="ECO:0000256" key="1">
    <source>
        <dbReference type="ARBA" id="ARBA00006243"/>
    </source>
</evidence>
<dbReference type="Pfam" id="PF02769">
    <property type="entry name" value="AIRS_C"/>
    <property type="match status" value="1"/>
</dbReference>
<accession>A0A3A4NUT3</accession>
<name>A0A3A4NUT3_ABYX5</name>
<feature type="domain" description="PurM-like C-terminal" evidence="3">
    <location>
        <begin position="148"/>
        <end position="297"/>
    </location>
</feature>
<dbReference type="Pfam" id="PF00586">
    <property type="entry name" value="AIRS"/>
    <property type="match status" value="1"/>
</dbReference>
<feature type="domain" description="PurM-like N-terminal" evidence="2">
    <location>
        <begin position="23"/>
        <end position="133"/>
    </location>
</feature>
<dbReference type="GO" id="GO:0051604">
    <property type="term" value="P:protein maturation"/>
    <property type="evidence" value="ECO:0007669"/>
    <property type="project" value="TreeGrafter"/>
</dbReference>
<sequence length="321" mass="33822">MRNLIEEIFVSAFSNDILCELGDSAVIRSGSAGKLAFTTDSFVVKPLFFRGGDIGRLAVCGTVNDLAVAGARPRFLSVSMIIEEGFPISLLKKITRSVTAAAREADVVIATGDTKVVERGAAEGIFITTAGVGDIPEHVSVGPERIDVGDAVLVNGFIGDHGVALILGRGEYDFKSDLESDVAPLAGMIESILMVCPGLHFMRDLTRGGIAAALNEVASASGKAIEVDEAAIPVRHEVSAVCHLLGIDPLNIGNEGKCIIICPARDCDTVLAVMQRHEYGRTAAVIGRVIEYGKAVVIGRTAIGSKRIIDMPSGRLLPRIC</sequence>
<dbReference type="InterPro" id="IPR010918">
    <property type="entry name" value="PurM-like_C_dom"/>
</dbReference>
<dbReference type="SUPFAM" id="SSF55326">
    <property type="entry name" value="PurM N-terminal domain-like"/>
    <property type="match status" value="1"/>
</dbReference>
<dbReference type="AlphaFoldDB" id="A0A3A4NUT3"/>
<dbReference type="InterPro" id="IPR036921">
    <property type="entry name" value="PurM-like_N_sf"/>
</dbReference>
<dbReference type="Proteomes" id="UP000265882">
    <property type="component" value="Unassembled WGS sequence"/>
</dbReference>
<comment type="similarity">
    <text evidence="1">Belongs to the HypE family.</text>
</comment>
<dbReference type="PANTHER" id="PTHR30303">
    <property type="entry name" value="HYDROGENASE ISOENZYMES FORMATION PROTEIN HYPE"/>
    <property type="match status" value="1"/>
</dbReference>
<dbReference type="InterPro" id="IPR016188">
    <property type="entry name" value="PurM-like_N"/>
</dbReference>
<gene>
    <name evidence="4" type="primary">hypE</name>
    <name evidence="4" type="ORF">C4520_08365</name>
</gene>